<feature type="compositionally biased region" description="Low complexity" evidence="2">
    <location>
        <begin position="960"/>
        <end position="970"/>
    </location>
</feature>
<keyword evidence="6" id="KW-1185">Reference proteome</keyword>
<reference evidence="5" key="1">
    <citation type="submission" date="2022-10" db="EMBL/GenBank/DDBJ databases">
        <title>The WGS of Solirubrobacter sp. CPCC 204708.</title>
        <authorList>
            <person name="Jiang Z."/>
        </authorList>
    </citation>
    <scope>NUCLEOTIDE SEQUENCE</scope>
    <source>
        <strain evidence="5">CPCC 204708</strain>
    </source>
</reference>
<dbReference type="GO" id="GO:0004386">
    <property type="term" value="F:helicase activity"/>
    <property type="evidence" value="ECO:0007669"/>
    <property type="project" value="UniProtKB-KW"/>
</dbReference>
<dbReference type="RefSeq" id="WP_202955977.1">
    <property type="nucleotide sequence ID" value="NZ_JAPCID010000033.1"/>
</dbReference>
<evidence type="ECO:0000313" key="5">
    <source>
        <dbReference type="EMBL" id="MDA0140105.1"/>
    </source>
</evidence>
<gene>
    <name evidence="5" type="ORF">OJ962_21560</name>
</gene>
<dbReference type="Proteomes" id="UP001147700">
    <property type="component" value="Unassembled WGS sequence"/>
</dbReference>
<dbReference type="Pfam" id="PF00271">
    <property type="entry name" value="Helicase_C"/>
    <property type="match status" value="1"/>
</dbReference>
<evidence type="ECO:0000259" key="3">
    <source>
        <dbReference type="PROSITE" id="PS51192"/>
    </source>
</evidence>
<dbReference type="PANTHER" id="PTHR45629">
    <property type="entry name" value="SNF2/RAD54 FAMILY MEMBER"/>
    <property type="match status" value="1"/>
</dbReference>
<evidence type="ECO:0000259" key="4">
    <source>
        <dbReference type="PROSITE" id="PS51194"/>
    </source>
</evidence>
<keyword evidence="5" id="KW-0067">ATP-binding</keyword>
<organism evidence="5 6">
    <name type="scientific">Solirubrobacter deserti</name>
    <dbReference type="NCBI Taxonomy" id="2282478"/>
    <lineage>
        <taxon>Bacteria</taxon>
        <taxon>Bacillati</taxon>
        <taxon>Actinomycetota</taxon>
        <taxon>Thermoleophilia</taxon>
        <taxon>Solirubrobacterales</taxon>
        <taxon>Solirubrobacteraceae</taxon>
        <taxon>Solirubrobacter</taxon>
    </lineage>
</organism>
<comment type="caution">
    <text evidence="5">The sequence shown here is derived from an EMBL/GenBank/DDBJ whole genome shotgun (WGS) entry which is preliminary data.</text>
</comment>
<dbReference type="InterPro" id="IPR001650">
    <property type="entry name" value="Helicase_C-like"/>
</dbReference>
<sequence length="1021" mass="110630">MSTLTNPWAHASPTERDGLTERALETDAGRQLAHRLGDSLAGLRADALLELAANRPIDPNDGRAWIDRDAHAAAVLRRHGHADVSTARLQLHAIRQLIDGQAVQDRAADTPGEHPQVLLIDLDDPDVWVSLADQRRAVARRLGLNGAVADQLSRWALAHLEQFDARDLRSWRIASPTWLDLADQHLPAVAGVDRPVGVFLAPAPSGSWELTPTFSLDALRSLAAFGASIDRDLRAAALGTDAIPALLEDWNGRTLHAGPRENADSAKTLVDALARELDERVGACVPEEPLDRWGRVLVRRASHTSADGGERSELRLRVVTFPSRRLPRRRVGSAPLEEYKATHSAAMELGEAVQTAIEHGLPLLLSSEASGELKDSVRVGRMKGRPGLLAITTADGPTATTRRVVAGQVLPELRALKCSGAAVTLDAGARQLARMVSARPLADDPVLLGRQRELAALKVVGSGVDASQTGTGKTITSGRALAHRAATTPRFRGMIVAEGRLLAQWRDELLAGAPARGLAPLSPNLDVLIVADHGPISGRLRRFDRDLGDHPGVVLVANGVLDRHPSELATLEWHLLIADEALRYANPATDAHQALAQLRMTSVADCWLLTATPRGKDAEQLDVLVGLALGDEAMIRERLNTREAGDLLDELNAHRLRVNYGPHLVRVTRQDMQAWMPDVRPAQPLALEADAALVELLEAIRHGGREAYRRLLDLLRELRELEPGSPIYKQALAEIARVQGVVLGNVGVYVDASVDPETLTHSKAALAQALCRQGLVAEAMRGGGDGLPLLRGVTAQTLAGIAGEEQVLVFAERVRCLRQLAATLRDRHGVEAHVADGSLTGRDFETLKHRFTAGEFPILCLSRVGQEGHNLQNASVLCHLDLPWLPSGLEQRVGRAARPGAVRGWVQTYIPYIRDAGIAHIVSILSPRGGEHHQVWTPTKASPPWTPRSPPNLARSPVKSPSARTPLATPARRRSFAWPPVSSASNRSIRPAVSCARTPLRCFSASRPRDAHRTSRRTYRH</sequence>
<dbReference type="InterPro" id="IPR000330">
    <property type="entry name" value="SNF2_N"/>
</dbReference>
<dbReference type="CDD" id="cd18793">
    <property type="entry name" value="SF2_C_SNF"/>
    <property type="match status" value="1"/>
</dbReference>
<dbReference type="InterPro" id="IPR049730">
    <property type="entry name" value="SNF2/RAD54-like_C"/>
</dbReference>
<evidence type="ECO:0000256" key="1">
    <source>
        <dbReference type="ARBA" id="ARBA00022801"/>
    </source>
</evidence>
<keyword evidence="5" id="KW-0347">Helicase</keyword>
<dbReference type="Gene3D" id="3.40.50.10810">
    <property type="entry name" value="Tandem AAA-ATPase domain"/>
    <property type="match status" value="1"/>
</dbReference>
<dbReference type="InterPro" id="IPR038718">
    <property type="entry name" value="SNF2-like_sf"/>
</dbReference>
<feature type="region of interest" description="Disordered" evidence="2">
    <location>
        <begin position="933"/>
        <end position="985"/>
    </location>
</feature>
<dbReference type="InterPro" id="IPR050496">
    <property type="entry name" value="SNF2_RAD54_helicase_repair"/>
</dbReference>
<dbReference type="PROSITE" id="PS51192">
    <property type="entry name" value="HELICASE_ATP_BIND_1"/>
    <property type="match status" value="1"/>
</dbReference>
<dbReference type="InterPro" id="IPR027417">
    <property type="entry name" value="P-loop_NTPase"/>
</dbReference>
<dbReference type="SMART" id="SM00490">
    <property type="entry name" value="HELICc"/>
    <property type="match status" value="1"/>
</dbReference>
<dbReference type="InterPro" id="IPR014001">
    <property type="entry name" value="Helicase_ATP-bd"/>
</dbReference>
<feature type="domain" description="Helicase ATP-binding" evidence="3">
    <location>
        <begin position="454"/>
        <end position="631"/>
    </location>
</feature>
<dbReference type="Gene3D" id="3.40.50.300">
    <property type="entry name" value="P-loop containing nucleotide triphosphate hydrolases"/>
    <property type="match status" value="1"/>
</dbReference>
<accession>A0ABT4RNN7</accession>
<evidence type="ECO:0000256" key="2">
    <source>
        <dbReference type="SAM" id="MobiDB-lite"/>
    </source>
</evidence>
<dbReference type="PROSITE" id="PS51194">
    <property type="entry name" value="HELICASE_CTER"/>
    <property type="match status" value="1"/>
</dbReference>
<dbReference type="EMBL" id="JAPCID010000033">
    <property type="protein sequence ID" value="MDA0140105.1"/>
    <property type="molecule type" value="Genomic_DNA"/>
</dbReference>
<feature type="domain" description="Helicase C-terminal" evidence="4">
    <location>
        <begin position="793"/>
        <end position="943"/>
    </location>
</feature>
<keyword evidence="1" id="KW-0378">Hydrolase</keyword>
<evidence type="ECO:0000313" key="6">
    <source>
        <dbReference type="Proteomes" id="UP001147700"/>
    </source>
</evidence>
<name>A0ABT4RNN7_9ACTN</name>
<dbReference type="SUPFAM" id="SSF52540">
    <property type="entry name" value="P-loop containing nucleoside triphosphate hydrolases"/>
    <property type="match status" value="1"/>
</dbReference>
<protein>
    <submittedName>
        <fullName evidence="5">Helicase-related protein</fullName>
    </submittedName>
</protein>
<proteinExistence type="predicted"/>
<dbReference type="PANTHER" id="PTHR45629:SF7">
    <property type="entry name" value="DNA EXCISION REPAIR PROTEIN ERCC-6-RELATED"/>
    <property type="match status" value="1"/>
</dbReference>
<keyword evidence="5" id="KW-0547">Nucleotide-binding</keyword>
<dbReference type="Pfam" id="PF00176">
    <property type="entry name" value="SNF2-rel_dom"/>
    <property type="match status" value="1"/>
</dbReference>